<reference evidence="1 2" key="1">
    <citation type="submission" date="2018-06" db="EMBL/GenBank/DDBJ databases">
        <title>Extensive metabolic versatility and redundancy in microbially diverse, dynamic hydrothermal sediments.</title>
        <authorList>
            <person name="Dombrowski N."/>
            <person name="Teske A."/>
            <person name="Baker B.J."/>
        </authorList>
    </citation>
    <scope>NUCLEOTIDE SEQUENCE [LARGE SCALE GENOMIC DNA]</scope>
    <source>
        <strain evidence="1">B3_G15</strain>
    </source>
</reference>
<organism evidence="1 2">
    <name type="scientific">Aerophobetes bacterium</name>
    <dbReference type="NCBI Taxonomy" id="2030807"/>
    <lineage>
        <taxon>Bacteria</taxon>
        <taxon>Candidatus Aerophobota</taxon>
    </lineage>
</organism>
<evidence type="ECO:0000313" key="1">
    <source>
        <dbReference type="EMBL" id="RLE13083.1"/>
    </source>
</evidence>
<accession>A0A662DFI8</accession>
<protein>
    <recommendedName>
        <fullName evidence="3">4-vinyl reductase 4VR domain-containing protein</fullName>
    </recommendedName>
</protein>
<dbReference type="Pfam" id="PF19620">
    <property type="entry name" value="DUF6125"/>
    <property type="match status" value="1"/>
</dbReference>
<sequence length="158" mass="19151">MKNDDKIKNQYFKRSYFALDGLWFVMVEKSFSLKEALKIDEKVWRVLPRIQAREVKKLLNLKEDTFQNFLRALRVKLEAEDYQYEQKLRGKELTLSIKKCPWYEIIKKSQREYVLPNNICQIDFQTWVEEFHLNLKVQINSCICGGDTNCEIYFQHER</sequence>
<dbReference type="AlphaFoldDB" id="A0A662DFI8"/>
<evidence type="ECO:0008006" key="3">
    <source>
        <dbReference type="Google" id="ProtNLM"/>
    </source>
</evidence>
<proteinExistence type="predicted"/>
<comment type="caution">
    <text evidence="1">The sequence shown here is derived from an EMBL/GenBank/DDBJ whole genome shotgun (WGS) entry which is preliminary data.</text>
</comment>
<dbReference type="EMBL" id="QMQA01000118">
    <property type="protein sequence ID" value="RLE13083.1"/>
    <property type="molecule type" value="Genomic_DNA"/>
</dbReference>
<name>A0A662DFI8_UNCAE</name>
<gene>
    <name evidence="1" type="ORF">DRJ04_05000</name>
</gene>
<evidence type="ECO:0000313" key="2">
    <source>
        <dbReference type="Proteomes" id="UP000280417"/>
    </source>
</evidence>
<dbReference type="Proteomes" id="UP000280417">
    <property type="component" value="Unassembled WGS sequence"/>
</dbReference>